<comment type="caution">
    <text evidence="2">The sequence shown here is derived from an EMBL/GenBank/DDBJ whole genome shotgun (WGS) entry which is preliminary data.</text>
</comment>
<evidence type="ECO:0000313" key="3">
    <source>
        <dbReference type="Proteomes" id="UP001630127"/>
    </source>
</evidence>
<protein>
    <submittedName>
        <fullName evidence="2">Uncharacterized protein</fullName>
    </submittedName>
</protein>
<feature type="compositionally biased region" description="Basic and acidic residues" evidence="1">
    <location>
        <begin position="237"/>
        <end position="246"/>
    </location>
</feature>
<feature type="compositionally biased region" description="Basic residues" evidence="1">
    <location>
        <begin position="247"/>
        <end position="262"/>
    </location>
</feature>
<gene>
    <name evidence="2" type="ORF">ACH5RR_006928</name>
</gene>
<feature type="region of interest" description="Disordered" evidence="1">
    <location>
        <begin position="230"/>
        <end position="287"/>
    </location>
</feature>
<dbReference type="EMBL" id="JBJUIK010000003">
    <property type="protein sequence ID" value="KAL3533407.1"/>
    <property type="molecule type" value="Genomic_DNA"/>
</dbReference>
<keyword evidence="3" id="KW-1185">Reference proteome</keyword>
<accession>A0ABD3AQB9</accession>
<dbReference type="PANTHER" id="PTHR48434">
    <property type="entry name" value="(RAPE) HYPOTHETICAL PROTEIN"/>
    <property type="match status" value="1"/>
</dbReference>
<name>A0ABD3AQB9_9GENT</name>
<proteinExistence type="predicted"/>
<evidence type="ECO:0000256" key="1">
    <source>
        <dbReference type="SAM" id="MobiDB-lite"/>
    </source>
</evidence>
<dbReference type="Proteomes" id="UP001630127">
    <property type="component" value="Unassembled WGS sequence"/>
</dbReference>
<sequence>MHVSQAYYTHSTYQILKVLRPSDWGNDLNRLQSFSGPESQNYPGYSYWDYQGAWFNTFTYQNIENKHSCLFFFKKNKTYSFPIWFNRFWSLIGPNEFILPSPILEGFKFFKSKFSQPNSTMPMTLHFFSKFALPWIFQWRFEFVKNNNQAFPPLLVRQGSIKWWDAYDAGAAHKTQIQNWFSKNPQFLLPLDRETTQFLQQRSTNAILLATAKNKDAYIKQLEDTLSQIKEGTSSSSDKKEVSSKKKTEKKSKKKISKKKKQVSSSSSDSSSAASISTEEDFAQSNEDDCFGIDLSKIEESQL</sequence>
<feature type="compositionally biased region" description="Low complexity" evidence="1">
    <location>
        <begin position="263"/>
        <end position="277"/>
    </location>
</feature>
<organism evidence="2 3">
    <name type="scientific">Cinchona calisaya</name>
    <dbReference type="NCBI Taxonomy" id="153742"/>
    <lineage>
        <taxon>Eukaryota</taxon>
        <taxon>Viridiplantae</taxon>
        <taxon>Streptophyta</taxon>
        <taxon>Embryophyta</taxon>
        <taxon>Tracheophyta</taxon>
        <taxon>Spermatophyta</taxon>
        <taxon>Magnoliopsida</taxon>
        <taxon>eudicotyledons</taxon>
        <taxon>Gunneridae</taxon>
        <taxon>Pentapetalae</taxon>
        <taxon>asterids</taxon>
        <taxon>lamiids</taxon>
        <taxon>Gentianales</taxon>
        <taxon>Rubiaceae</taxon>
        <taxon>Cinchonoideae</taxon>
        <taxon>Cinchoneae</taxon>
        <taxon>Cinchona</taxon>
    </lineage>
</organism>
<reference evidence="2 3" key="1">
    <citation type="submission" date="2024-11" db="EMBL/GenBank/DDBJ databases">
        <title>A near-complete genome assembly of Cinchona calisaya.</title>
        <authorList>
            <person name="Lian D.C."/>
            <person name="Zhao X.W."/>
            <person name="Wei L."/>
        </authorList>
    </citation>
    <scope>NUCLEOTIDE SEQUENCE [LARGE SCALE GENOMIC DNA]</scope>
    <source>
        <tissue evidence="2">Nenye</tissue>
    </source>
</reference>
<dbReference type="AlphaFoldDB" id="A0ABD3AQB9"/>
<feature type="compositionally biased region" description="Acidic residues" evidence="1">
    <location>
        <begin position="278"/>
        <end position="287"/>
    </location>
</feature>
<dbReference type="PANTHER" id="PTHR48434:SF1">
    <property type="entry name" value="(RAPE) HYPOTHETICAL PROTEIN"/>
    <property type="match status" value="1"/>
</dbReference>
<evidence type="ECO:0000313" key="2">
    <source>
        <dbReference type="EMBL" id="KAL3533407.1"/>
    </source>
</evidence>